<reference evidence="2 3" key="1">
    <citation type="journal article" date="2019" name="Sci. Rep.">
        <title>Orb-weaving spider Araneus ventricosus genome elucidates the spidroin gene catalogue.</title>
        <authorList>
            <person name="Kono N."/>
            <person name="Nakamura H."/>
            <person name="Ohtoshi R."/>
            <person name="Moran D.A.P."/>
            <person name="Shinohara A."/>
            <person name="Yoshida Y."/>
            <person name="Fujiwara M."/>
            <person name="Mori M."/>
            <person name="Tomita M."/>
            <person name="Arakawa K."/>
        </authorList>
    </citation>
    <scope>NUCLEOTIDE SEQUENCE [LARGE SCALE GENOMIC DNA]</scope>
</reference>
<accession>A0A4Y2H866</accession>
<gene>
    <name evidence="2" type="ORF">AVEN_192385_1</name>
</gene>
<feature type="region of interest" description="Disordered" evidence="1">
    <location>
        <begin position="1"/>
        <end position="27"/>
    </location>
</feature>
<evidence type="ECO:0000313" key="3">
    <source>
        <dbReference type="Proteomes" id="UP000499080"/>
    </source>
</evidence>
<feature type="compositionally biased region" description="Polar residues" evidence="1">
    <location>
        <begin position="9"/>
        <end position="24"/>
    </location>
</feature>
<dbReference type="OrthoDB" id="6429556at2759"/>
<sequence>MGDSESGDRCSSPTETISNLNDAISNKDKSVDDDRIECTNSRCLDKIYEVAVRHVTELAESHLNEDKQQFVTRFSEVFKNFIQENVTVKDLPWIVNQEKLTTGEKKEQTQETTDALLSKLSKTIEKTTFKRKYVPKNCCQYYKKQEKYNLKKPKIVPDITLPSVSELPRPSELLTPDQSEELLSVYKNTEFAQQQIAKQAEKLSVIQKRVEFANNVAKQHKAHSEILYDTGYISE</sequence>
<evidence type="ECO:0000256" key="1">
    <source>
        <dbReference type="SAM" id="MobiDB-lite"/>
    </source>
</evidence>
<proteinExistence type="predicted"/>
<dbReference type="AlphaFoldDB" id="A0A4Y2H866"/>
<keyword evidence="3" id="KW-1185">Reference proteome</keyword>
<protein>
    <submittedName>
        <fullName evidence="2">Uncharacterized protein</fullName>
    </submittedName>
</protein>
<comment type="caution">
    <text evidence="2">The sequence shown here is derived from an EMBL/GenBank/DDBJ whole genome shotgun (WGS) entry which is preliminary data.</text>
</comment>
<dbReference type="Proteomes" id="UP000499080">
    <property type="component" value="Unassembled WGS sequence"/>
</dbReference>
<name>A0A4Y2H866_ARAVE</name>
<evidence type="ECO:0000313" key="2">
    <source>
        <dbReference type="EMBL" id="GBM60928.1"/>
    </source>
</evidence>
<dbReference type="EMBL" id="BGPR01001746">
    <property type="protein sequence ID" value="GBM60928.1"/>
    <property type="molecule type" value="Genomic_DNA"/>
</dbReference>
<organism evidence="2 3">
    <name type="scientific">Araneus ventricosus</name>
    <name type="common">Orbweaver spider</name>
    <name type="synonym">Epeira ventricosa</name>
    <dbReference type="NCBI Taxonomy" id="182803"/>
    <lineage>
        <taxon>Eukaryota</taxon>
        <taxon>Metazoa</taxon>
        <taxon>Ecdysozoa</taxon>
        <taxon>Arthropoda</taxon>
        <taxon>Chelicerata</taxon>
        <taxon>Arachnida</taxon>
        <taxon>Araneae</taxon>
        <taxon>Araneomorphae</taxon>
        <taxon>Entelegynae</taxon>
        <taxon>Araneoidea</taxon>
        <taxon>Araneidae</taxon>
        <taxon>Araneus</taxon>
    </lineage>
</organism>